<reference evidence="1" key="1">
    <citation type="submission" date="2016-05" db="EMBL/GenBank/DDBJ databases">
        <authorList>
            <person name="Lavstsen T."/>
            <person name="Jespersen J.S."/>
        </authorList>
    </citation>
    <scope>NUCLEOTIDE SEQUENCE</scope>
    <source>
        <tissue evidence="1">Brain</tissue>
    </source>
</reference>
<evidence type="ECO:0000313" key="1">
    <source>
        <dbReference type="EMBL" id="SBP57341.1"/>
    </source>
</evidence>
<dbReference type="Gene3D" id="1.10.287.210">
    <property type="match status" value="1"/>
</dbReference>
<dbReference type="AlphaFoldDB" id="A0A1A8AS79"/>
<gene>
    <name evidence="1" type="primary">Nfu_g_1_025359</name>
</gene>
<reference evidence="1" key="2">
    <citation type="submission" date="2016-06" db="EMBL/GenBank/DDBJ databases">
        <title>The genome of a short-lived fish provides insights into sex chromosome evolution and the genetic control of aging.</title>
        <authorList>
            <person name="Reichwald K."/>
            <person name="Felder M."/>
            <person name="Petzold A."/>
            <person name="Koch P."/>
            <person name="Groth M."/>
            <person name="Platzer M."/>
        </authorList>
    </citation>
    <scope>NUCLEOTIDE SEQUENCE</scope>
    <source>
        <tissue evidence="1">Brain</tissue>
    </source>
</reference>
<organism evidence="1">
    <name type="scientific">Nothobranchius furzeri</name>
    <name type="common">Turquoise killifish</name>
    <dbReference type="NCBI Taxonomy" id="105023"/>
    <lineage>
        <taxon>Eukaryota</taxon>
        <taxon>Metazoa</taxon>
        <taxon>Chordata</taxon>
        <taxon>Craniata</taxon>
        <taxon>Vertebrata</taxon>
        <taxon>Euteleostomi</taxon>
        <taxon>Actinopterygii</taxon>
        <taxon>Neopterygii</taxon>
        <taxon>Teleostei</taxon>
        <taxon>Neoteleostei</taxon>
        <taxon>Acanthomorphata</taxon>
        <taxon>Ovalentaria</taxon>
        <taxon>Atherinomorphae</taxon>
        <taxon>Cyprinodontiformes</taxon>
        <taxon>Nothobranchiidae</taxon>
        <taxon>Nothobranchius</taxon>
    </lineage>
</organism>
<dbReference type="SUPFAM" id="SSF58069">
    <property type="entry name" value="Virus ectodomain"/>
    <property type="match status" value="1"/>
</dbReference>
<dbReference type="Pfam" id="PF00429">
    <property type="entry name" value="TLV_coat"/>
    <property type="match status" value="1"/>
</dbReference>
<dbReference type="InterPro" id="IPR018154">
    <property type="entry name" value="TLV/ENV_coat_polyprotein"/>
</dbReference>
<dbReference type="PANTHER" id="PTHR10424">
    <property type="entry name" value="VIRAL ENVELOPE PROTEIN"/>
    <property type="match status" value="1"/>
</dbReference>
<accession>A0A1A8AS79</accession>
<dbReference type="EMBL" id="HADY01018856">
    <property type="protein sequence ID" value="SBP57341.1"/>
    <property type="molecule type" value="Transcribed_RNA"/>
</dbReference>
<protein>
    <submittedName>
        <fullName evidence="1">Uncharacterized protein</fullName>
    </submittedName>
</protein>
<proteinExistence type="predicted"/>
<name>A0A1A8AS79_NOTFU</name>
<sequence length="320" mass="36172">MLTPYNECPHKTVPSHTAAPHSTICPGTGLCQPLTLTQPTRQLPIAYLNLTHLSIELTGHPYYPPWNTSDHLLDVPTPRGMGTPDGYIWKCGNTLYLYLPKDWCGTCSLARLQPSSYVFSEEGVQLTTQELKKREFKPVQAYVPFSANSGRTPLYNDAYGLLFTIFPSFGTASLMHRMNEVWWSLENITSILTDVTALLANDPEKQAMRTMLMQHQLALDSLFASRGGLCTVIGEHCCTYLPSTRGNWTLIHDRVTKLGDFLKARESAAYSWDLMTWLTSGRCVIPCARSMMTKTMTNVMIQHFFMMQREDAHIYENVTD</sequence>